<dbReference type="Proteomes" id="UP000502297">
    <property type="component" value="Chromosome"/>
</dbReference>
<proteinExistence type="predicted"/>
<dbReference type="InterPro" id="IPR057704">
    <property type="entry name" value="DUF7944"/>
</dbReference>
<keyword evidence="5" id="KW-1185">Reference proteome</keyword>
<gene>
    <name evidence="4" type="ORF">G8E00_10565</name>
</gene>
<evidence type="ECO:0000256" key="1">
    <source>
        <dbReference type="SAM" id="MobiDB-lite"/>
    </source>
</evidence>
<feature type="domain" description="DUF7944" evidence="3">
    <location>
        <begin position="46"/>
        <end position="127"/>
    </location>
</feature>
<dbReference type="EMBL" id="CP049801">
    <property type="protein sequence ID" value="QIO06361.1"/>
    <property type="molecule type" value="Genomic_DNA"/>
</dbReference>
<name>A0A6G8RWX4_9GAMM</name>
<evidence type="ECO:0000256" key="2">
    <source>
        <dbReference type="SAM" id="SignalP"/>
    </source>
</evidence>
<evidence type="ECO:0000313" key="4">
    <source>
        <dbReference type="EMBL" id="QIO06361.1"/>
    </source>
</evidence>
<organism evidence="4 5">
    <name type="scientific">Acinetobacter shaoyimingii</name>
    <dbReference type="NCBI Taxonomy" id="2715164"/>
    <lineage>
        <taxon>Bacteria</taxon>
        <taxon>Pseudomonadati</taxon>
        <taxon>Pseudomonadota</taxon>
        <taxon>Gammaproteobacteria</taxon>
        <taxon>Moraxellales</taxon>
        <taxon>Moraxellaceae</taxon>
        <taxon>Acinetobacter</taxon>
    </lineage>
</organism>
<keyword evidence="2" id="KW-0732">Signal</keyword>
<dbReference type="Pfam" id="PF25642">
    <property type="entry name" value="DUF7944"/>
    <property type="match status" value="1"/>
</dbReference>
<accession>A0A6G8RWX4</accession>
<feature type="region of interest" description="Disordered" evidence="1">
    <location>
        <begin position="106"/>
        <end position="132"/>
    </location>
</feature>
<dbReference type="RefSeq" id="WP_166010555.1">
    <property type="nucleotide sequence ID" value="NZ_CP049801.1"/>
</dbReference>
<feature type="chain" id="PRO_5026211210" description="DUF7944 domain-containing protein" evidence="2">
    <location>
        <begin position="27"/>
        <end position="132"/>
    </location>
</feature>
<evidence type="ECO:0000259" key="3">
    <source>
        <dbReference type="Pfam" id="PF25642"/>
    </source>
</evidence>
<dbReference type="KEGG" id="asha:G8E00_10565"/>
<protein>
    <recommendedName>
        <fullName evidence="3">DUF7944 domain-containing protein</fullName>
    </recommendedName>
</protein>
<reference evidence="4 5" key="1">
    <citation type="submission" date="2020-03" db="EMBL/GenBank/DDBJ databases">
        <authorList>
            <person name="Zhu W."/>
        </authorList>
    </citation>
    <scope>NUCLEOTIDE SEQUENCE [LARGE SCALE GENOMIC DNA]</scope>
    <source>
        <strain evidence="4 5">323-1</strain>
    </source>
</reference>
<evidence type="ECO:0000313" key="5">
    <source>
        <dbReference type="Proteomes" id="UP000502297"/>
    </source>
</evidence>
<feature type="signal peptide" evidence="2">
    <location>
        <begin position="1"/>
        <end position="26"/>
    </location>
</feature>
<dbReference type="AlphaFoldDB" id="A0A6G8RWX4"/>
<dbReference type="NCBIfam" id="NF047330">
    <property type="entry name" value="MCR_0457_fam"/>
    <property type="match status" value="1"/>
</dbReference>
<sequence>MNNQLSKTLAFLTLTSSMMLSTWGFAKDNTEKDKAENIDVTQQQVTKEELAAIYVLSEICPKLIKVDDEFKTGYTHLLKDYLPNEKSPQTTLNSLAKQKDFKAALKQARDDAKHATEKENQQICEDVKKYQS</sequence>